<dbReference type="Pfam" id="PF15887">
    <property type="entry name" value="Peptidase_Mx"/>
    <property type="match status" value="1"/>
</dbReference>
<dbReference type="EMBL" id="CP073078">
    <property type="protein sequence ID" value="QUD88283.1"/>
    <property type="molecule type" value="Genomic_DNA"/>
</dbReference>
<gene>
    <name evidence="2" type="ORF">KCG34_25190</name>
</gene>
<dbReference type="AlphaFoldDB" id="A0A975G0H8"/>
<proteinExistence type="predicted"/>
<dbReference type="RefSeq" id="WP_211938334.1">
    <property type="nucleotide sequence ID" value="NZ_CP073078.1"/>
</dbReference>
<dbReference type="KEGG" id="caul:KCG34_25190"/>
<evidence type="ECO:0000313" key="3">
    <source>
        <dbReference type="Proteomes" id="UP000676409"/>
    </source>
</evidence>
<dbReference type="InterPro" id="IPR011201">
    <property type="entry name" value="Zinc-ribbon_6_bact"/>
</dbReference>
<dbReference type="InterPro" id="IPR031321">
    <property type="entry name" value="UCP012641"/>
</dbReference>
<reference evidence="2" key="1">
    <citation type="submission" date="2021-04" db="EMBL/GenBank/DDBJ databases">
        <title>The complete genome sequence of Caulobacter sp. S6.</title>
        <authorList>
            <person name="Tang Y."/>
            <person name="Ouyang W."/>
            <person name="Liu Q."/>
            <person name="Huang B."/>
            <person name="Guo Z."/>
            <person name="Lei P."/>
        </authorList>
    </citation>
    <scope>NUCLEOTIDE SEQUENCE</scope>
    <source>
        <strain evidence="2">S6</strain>
    </source>
</reference>
<evidence type="ECO:0000313" key="2">
    <source>
        <dbReference type="EMBL" id="QUD88283.1"/>
    </source>
</evidence>
<organism evidence="2 3">
    <name type="scientific">Phenylobacterium montanum</name>
    <dbReference type="NCBI Taxonomy" id="2823693"/>
    <lineage>
        <taxon>Bacteria</taxon>
        <taxon>Pseudomonadati</taxon>
        <taxon>Pseudomonadota</taxon>
        <taxon>Alphaproteobacteria</taxon>
        <taxon>Caulobacterales</taxon>
        <taxon>Caulobacteraceae</taxon>
        <taxon>Phenylobacterium</taxon>
    </lineage>
</organism>
<dbReference type="Pfam" id="PF10005">
    <property type="entry name" value="Zn_ribbon_DZR_6"/>
    <property type="match status" value="1"/>
</dbReference>
<dbReference type="Gene3D" id="3.40.390.70">
    <property type="match status" value="1"/>
</dbReference>
<protein>
    <submittedName>
        <fullName evidence="2">Zinc-binding peptidase</fullName>
    </submittedName>
</protein>
<feature type="domain" description="Zinc-ribbon" evidence="1">
    <location>
        <begin position="4"/>
        <end position="97"/>
    </location>
</feature>
<accession>A0A975G0H8</accession>
<evidence type="ECO:0000259" key="1">
    <source>
        <dbReference type="Pfam" id="PF10005"/>
    </source>
</evidence>
<dbReference type="Proteomes" id="UP000676409">
    <property type="component" value="Chromosome"/>
</dbReference>
<dbReference type="PIRSF" id="PIRSF012641">
    <property type="entry name" value="UCP012641"/>
    <property type="match status" value="1"/>
</dbReference>
<keyword evidence="3" id="KW-1185">Reference proteome</keyword>
<name>A0A975G0H8_9CAUL</name>
<sequence length="382" mass="42360">MKAFACQACGQPLYFEAQLCESCGRRLGYRPWDRTLAALEPCQGRPGFWLCSGQPGPALKLCDNARFDACNWLVDAGEGKAIYCRACRHNRTIPDLSVPGHRDLWTRIQIAQHRLFDSLLALRLPLATRPADPRGLAFDVLHDPLADAPEGPSVLTGHADGLITVSLTEADDPARERRRHDFAEPYRTLLGHFRHESGHYFWSRLVEGGPALGPFRKLFGDERQSYQAALETHYRCDGPPAGWRERFISAYAAVHPWEDFAETWAHYLHMADTLETAAVFGVRFERDGARMDPARLDVWGSASLDQLIAAWLPLTFAVNSLNRSMGQPDLYPFLPEPAVITKLAFVHDLVRTKGALAAVPDETALKAVIAGLAARVGDPQAG</sequence>